<dbReference type="OrthoDB" id="64867at2759"/>
<comment type="similarity">
    <text evidence="1">Belongs to the palA/RIM20 family.</text>
</comment>
<gene>
    <name evidence="4" type="ORF">BCR42DRAFT_407201</name>
</gene>
<feature type="region of interest" description="Disordered" evidence="2">
    <location>
        <begin position="777"/>
        <end position="797"/>
    </location>
</feature>
<dbReference type="SMART" id="SM01041">
    <property type="entry name" value="BRO1"/>
    <property type="match status" value="1"/>
</dbReference>
<dbReference type="STRING" id="90262.A0A1X2IRU9"/>
<dbReference type="Gene3D" id="1.20.120.560">
    <property type="entry name" value="alix/aip1 in complex with the ypdl late domain"/>
    <property type="match status" value="1"/>
</dbReference>
<organism evidence="4 5">
    <name type="scientific">Absidia repens</name>
    <dbReference type="NCBI Taxonomy" id="90262"/>
    <lineage>
        <taxon>Eukaryota</taxon>
        <taxon>Fungi</taxon>
        <taxon>Fungi incertae sedis</taxon>
        <taxon>Mucoromycota</taxon>
        <taxon>Mucoromycotina</taxon>
        <taxon>Mucoromycetes</taxon>
        <taxon>Mucorales</taxon>
        <taxon>Cunninghamellaceae</taxon>
        <taxon>Absidia</taxon>
    </lineage>
</organism>
<dbReference type="PANTHER" id="PTHR23030">
    <property type="entry name" value="PCD6 INTERACTING PROTEIN-RELATED"/>
    <property type="match status" value="1"/>
</dbReference>
<dbReference type="Pfam" id="PF13949">
    <property type="entry name" value="ALIX_LYPXL_bnd"/>
    <property type="match status" value="1"/>
</dbReference>
<dbReference type="EMBL" id="MCGE01000005">
    <property type="protein sequence ID" value="ORZ21267.1"/>
    <property type="molecule type" value="Genomic_DNA"/>
</dbReference>
<accession>A0A1X2IRU9</accession>
<name>A0A1X2IRU9_9FUNG</name>
<dbReference type="InterPro" id="IPR025304">
    <property type="entry name" value="ALIX_V_dom"/>
</dbReference>
<dbReference type="Pfam" id="PF03097">
    <property type="entry name" value="BRO1"/>
    <property type="match status" value="1"/>
</dbReference>
<sequence>MSYAGSPPTSPSTASTSNSANMLACEVKRTEKLTWTPYLREYISNGYAEHPDLYTDDFRLLDELRNDCIYVESNEKALNRLIKYYAQLVFIGSKFPIDIGIEFPWYLTFSTETSQAVSHRNMIYEKACVLYSVGSMYSQLGNSENRLSAEGVKRACNHFKSSAGCFKHLQDVVIPEMRIAPSVDMSGYALKTLINLMLAQAQECVWQKAAMDQLRDGTIARLAIKIANFYDAAYELASNSSIQNVFPRHWLTHMQIKALHFNAAAHFRKSCECISKNKYGEEIARLQLANDYVKRAFDMLRTFFSNSYIGVSNSVVNDLKSLQQIIQTNLARAEKDNDVIYLEKIPSASALPPIQQFEMVQPVAPPDVADPVSLMLSNEQRSDSLPHPVIGLPLFQKLVPFAVHQAASVYVDRKERIIKEDIIGRLDELTEVFDSTLQSLNLSATLFATTENENDGLPEKLLQQAADIRNEGGSKTLYNAWQRVQQSCSKNSDILEDAFNALDDEHELDEELRQKFGEGWNRPSSQELTEHLVAQGQKHRMTLLSAQKADDIVRKKLDKWAKIIDVLMLSDAELELSVPSSRGDEDGDERGGRRRQDLVKRLKDLVMDMQEHRKMRKMIKDQAKRTSNADDISPALLKKAAELTAKSPVIKIDPAQFEDLFVDNLRKYDSYLMKVDEEDEKQGQLLREMAETHRQYLSTQPDGSMSSRREKALQNLNQAYAMYKEIKINLTEGSKFYDDHAKGLMNYRDNCRDYCYMRKAESGEIINKLSSGFSSISINNEGSKQPLENGDSTRQWR</sequence>
<evidence type="ECO:0000256" key="2">
    <source>
        <dbReference type="SAM" id="MobiDB-lite"/>
    </source>
</evidence>
<dbReference type="InterPro" id="IPR004328">
    <property type="entry name" value="BRO1_dom"/>
</dbReference>
<keyword evidence="5" id="KW-1185">Reference proteome</keyword>
<reference evidence="4 5" key="1">
    <citation type="submission" date="2016-07" db="EMBL/GenBank/DDBJ databases">
        <title>Pervasive Adenine N6-methylation of Active Genes in Fungi.</title>
        <authorList>
            <consortium name="DOE Joint Genome Institute"/>
            <person name="Mondo S.J."/>
            <person name="Dannebaum R.O."/>
            <person name="Kuo R.C."/>
            <person name="Labutti K."/>
            <person name="Haridas S."/>
            <person name="Kuo A."/>
            <person name="Salamov A."/>
            <person name="Ahrendt S.R."/>
            <person name="Lipzen A."/>
            <person name="Sullivan W."/>
            <person name="Andreopoulos W.B."/>
            <person name="Clum A."/>
            <person name="Lindquist E."/>
            <person name="Daum C."/>
            <person name="Ramamoorthy G.K."/>
            <person name="Gryganskyi A."/>
            <person name="Culley D."/>
            <person name="Magnuson J.K."/>
            <person name="James T.Y."/>
            <person name="O'Malley M.A."/>
            <person name="Stajich J.E."/>
            <person name="Spatafora J.W."/>
            <person name="Visel A."/>
            <person name="Grigoriev I.V."/>
        </authorList>
    </citation>
    <scope>NUCLEOTIDE SEQUENCE [LARGE SCALE GENOMIC DNA]</scope>
    <source>
        <strain evidence="4 5">NRRL 1336</strain>
    </source>
</reference>
<evidence type="ECO:0000313" key="5">
    <source>
        <dbReference type="Proteomes" id="UP000193560"/>
    </source>
</evidence>
<protein>
    <submittedName>
        <fullName evidence="4">BRO1-like domain-domain-containing protein</fullName>
    </submittedName>
</protein>
<evidence type="ECO:0000256" key="1">
    <source>
        <dbReference type="ARBA" id="ARBA00038154"/>
    </source>
</evidence>
<evidence type="ECO:0000313" key="4">
    <source>
        <dbReference type="EMBL" id="ORZ21267.1"/>
    </source>
</evidence>
<dbReference type="Gene3D" id="1.25.40.280">
    <property type="entry name" value="alix/aip1 like domains"/>
    <property type="match status" value="1"/>
</dbReference>
<comment type="caution">
    <text evidence="4">The sequence shown here is derived from an EMBL/GenBank/DDBJ whole genome shotgun (WGS) entry which is preliminary data.</text>
</comment>
<dbReference type="CDD" id="cd09241">
    <property type="entry name" value="BRO1_ScRim20-like"/>
    <property type="match status" value="1"/>
</dbReference>
<dbReference type="Proteomes" id="UP000193560">
    <property type="component" value="Unassembled WGS sequence"/>
</dbReference>
<dbReference type="AlphaFoldDB" id="A0A1X2IRU9"/>
<dbReference type="PANTHER" id="PTHR23030:SF39">
    <property type="entry name" value="PROGRAMMED CELL DEATH 6-INTERACTING PROTEIN"/>
    <property type="match status" value="1"/>
</dbReference>
<dbReference type="Gene3D" id="1.20.140.50">
    <property type="entry name" value="alix/aip1 like domains"/>
    <property type="match status" value="1"/>
</dbReference>
<feature type="domain" description="BRO1" evidence="3">
    <location>
        <begin position="21"/>
        <end position="433"/>
    </location>
</feature>
<dbReference type="InterPro" id="IPR038499">
    <property type="entry name" value="BRO1_sf"/>
</dbReference>
<proteinExistence type="inferred from homology"/>
<dbReference type="GO" id="GO:0005768">
    <property type="term" value="C:endosome"/>
    <property type="evidence" value="ECO:0007669"/>
    <property type="project" value="TreeGrafter"/>
</dbReference>
<dbReference type="PROSITE" id="PS51180">
    <property type="entry name" value="BRO1"/>
    <property type="match status" value="1"/>
</dbReference>
<evidence type="ECO:0000259" key="3">
    <source>
        <dbReference type="PROSITE" id="PS51180"/>
    </source>
</evidence>